<gene>
    <name evidence="4" type="ORF">SI65_08203</name>
</gene>
<dbReference type="InterPro" id="IPR036691">
    <property type="entry name" value="Endo/exonu/phosph_ase_sf"/>
</dbReference>
<dbReference type="InterPro" id="IPR002156">
    <property type="entry name" value="RNaseH_domain"/>
</dbReference>
<organism evidence="4 5">
    <name type="scientific">Aspergillus cristatus</name>
    <name type="common">Chinese Fuzhuan brick tea-fermentation fungus</name>
    <name type="synonym">Eurotium cristatum</name>
    <dbReference type="NCBI Taxonomy" id="573508"/>
    <lineage>
        <taxon>Eukaryota</taxon>
        <taxon>Fungi</taxon>
        <taxon>Dikarya</taxon>
        <taxon>Ascomycota</taxon>
        <taxon>Pezizomycotina</taxon>
        <taxon>Eurotiomycetes</taxon>
        <taxon>Eurotiomycetidae</taxon>
        <taxon>Eurotiales</taxon>
        <taxon>Aspergillaceae</taxon>
        <taxon>Aspergillus</taxon>
        <taxon>Aspergillus subgen. Aspergillus</taxon>
    </lineage>
</organism>
<dbReference type="InterPro" id="IPR000477">
    <property type="entry name" value="RT_dom"/>
</dbReference>
<dbReference type="InterPro" id="IPR012337">
    <property type="entry name" value="RNaseH-like_sf"/>
</dbReference>
<dbReference type="SUPFAM" id="SSF56219">
    <property type="entry name" value="DNase I-like"/>
    <property type="match status" value="1"/>
</dbReference>
<dbReference type="Pfam" id="PF00078">
    <property type="entry name" value="RVT_1"/>
    <property type="match status" value="1"/>
</dbReference>
<dbReference type="Pfam" id="PF14529">
    <property type="entry name" value="Exo_endo_phos_2"/>
    <property type="match status" value="1"/>
</dbReference>
<evidence type="ECO:0000259" key="2">
    <source>
        <dbReference type="PROSITE" id="PS50878"/>
    </source>
</evidence>
<dbReference type="InterPro" id="IPR043502">
    <property type="entry name" value="DNA/RNA_pol_sf"/>
</dbReference>
<dbReference type="PANTHER" id="PTHR33481">
    <property type="entry name" value="REVERSE TRANSCRIPTASE"/>
    <property type="match status" value="1"/>
</dbReference>
<protein>
    <recommendedName>
        <fullName evidence="6">RNase H type-1 domain-containing protein</fullName>
    </recommendedName>
</protein>
<proteinExistence type="predicted"/>
<dbReference type="CDD" id="cd09276">
    <property type="entry name" value="Rnase_HI_RT_non_LTR"/>
    <property type="match status" value="1"/>
</dbReference>
<dbReference type="Gene3D" id="3.30.420.10">
    <property type="entry name" value="Ribonuclease H-like superfamily/Ribonuclease H"/>
    <property type="match status" value="1"/>
</dbReference>
<dbReference type="Pfam" id="PF00075">
    <property type="entry name" value="RNase_H"/>
    <property type="match status" value="1"/>
</dbReference>
<dbReference type="PROSITE" id="PS50879">
    <property type="entry name" value="RNASE_H_1"/>
    <property type="match status" value="1"/>
</dbReference>
<sequence>MEFRHGGFQIYWPEAGSRRDQRVAVAIRRDLVNKVIVEARTDLLDHPYHMVMDVWELNRAREKVRRTRIINCYDNWLGMGHCWHGESERQRRALEDVQWDQVIEGRCLLVGDFNAHSPLWNPLARARVNAGPLEDLINRAGLYINNELGVSTRPKRTPGISIIDLALTTVSMGPLELWSVDRGHPTGSDHELIIMEWASLERISATPSQDVTGWQIQTLQANPQALEEAKGDWQARAQSRPCLEDSCSSEDLAGEAIWIQEALTAVLNQHAKQLRVTPQSKRWWGPEIKEARRTYSHARQAWQEQGISTAELREARNSYYRAIRQAKRTCWETFLGGATDHPGPGDTARCWQALNYTKPKTTTTTPTLHGPQGQLASSIEEKEALIQETAFPQAPGINQEAEAEISPGTWHGQINDEMVKHALFHQAVQKAPGIDRLNFRALRLLWEWDSPRIVALARQCFRLGLHPPVWKVAKGILLRKPNKPDYTAVKAYRVISLLNCLGKVVEKIAADAIAHHCETMGVLHPGQMGSRKQRSAIDAVACLIQNTHEAWKLQMLVGVLFLDVKGAFDHVNPSRLINRLIEFNLDGDLIRWVQSFLTDRWVQLQIDNTQCPAHPINSGVPQGSPVSPILFIIYLSGVFEVIERSVTGIQSLSFADDIGLLASGRSVKEVCDKLQKAVRVAIEWGHDNVVQFDAGKTEAVLLTRKRGRELKDQIQRARVEVDGHCVPFNPEATRWLGVWLDSGLNLKTHYQTCMRKARAAENWVQHLCLSHGLAPGLARQVQVAAVQSVALYGAELWWQGQKDRLAGIQLMINRQARAITGMLKTTPVGPLVREAGLAPAEALLEARQLRYTTRLLSLPENHPAKKILPVSFREGDQHAQPGEQTPGNRRWADSSNRGPWSLGQHLARQLASILPADPSEGFESTIQTTSSQFPGQIEVLPGPEALAAAQSLSPRLAIWSDGSRLENGRCGAGIAWQEPGGTWKTQGIPLGKGYEVFDAELCGVVQALWVAWKVGDQRPVTILLDSQAAIARLRHTQPGPGQALAIQAHAIAKGLHATIQWVPGHAGVEGNERADQVAKQAAEAITTQKQRWLTRELGRRSQQGQRIYRPQKNWRLDPAAAVAPKHLASRYFQLKSGHAAIGEHLHRIQAQEDATCKGCGLSRETIHHLLFECRRWRHQRNKLYRDLELDGVMRPTAAEEHPQGRLLGEPRATRALLQFLASTSVALPRAHLRRTAERARRDDEWGLEALEEAIRTGEG</sequence>
<evidence type="ECO:0000256" key="1">
    <source>
        <dbReference type="SAM" id="MobiDB-lite"/>
    </source>
</evidence>
<dbReference type="CDD" id="cd01650">
    <property type="entry name" value="RT_nLTR_like"/>
    <property type="match status" value="1"/>
</dbReference>
<dbReference type="GO" id="GO:0004523">
    <property type="term" value="F:RNA-DNA hybrid ribonuclease activity"/>
    <property type="evidence" value="ECO:0007669"/>
    <property type="project" value="InterPro"/>
</dbReference>
<dbReference type="InterPro" id="IPR005135">
    <property type="entry name" value="Endo/exonuclease/phosphatase"/>
</dbReference>
<evidence type="ECO:0000259" key="3">
    <source>
        <dbReference type="PROSITE" id="PS50879"/>
    </source>
</evidence>
<dbReference type="OrthoDB" id="4159828at2759"/>
<dbReference type="VEuPathDB" id="FungiDB:SI65_08203"/>
<dbReference type="Proteomes" id="UP000094569">
    <property type="component" value="Unassembled WGS sequence"/>
</dbReference>
<dbReference type="SUPFAM" id="SSF56672">
    <property type="entry name" value="DNA/RNA polymerases"/>
    <property type="match status" value="1"/>
</dbReference>
<feature type="compositionally biased region" description="Polar residues" evidence="1">
    <location>
        <begin position="882"/>
        <end position="898"/>
    </location>
</feature>
<dbReference type="GO" id="GO:0003676">
    <property type="term" value="F:nucleic acid binding"/>
    <property type="evidence" value="ECO:0007669"/>
    <property type="project" value="InterPro"/>
</dbReference>
<feature type="domain" description="Reverse transcriptase" evidence="2">
    <location>
        <begin position="459"/>
        <end position="740"/>
    </location>
</feature>
<dbReference type="Gene3D" id="3.60.10.10">
    <property type="entry name" value="Endonuclease/exonuclease/phosphatase"/>
    <property type="match status" value="1"/>
</dbReference>
<dbReference type="InterPro" id="IPR036397">
    <property type="entry name" value="RNaseH_sf"/>
</dbReference>
<feature type="domain" description="RNase H type-1" evidence="3">
    <location>
        <begin position="952"/>
        <end position="1083"/>
    </location>
</feature>
<feature type="region of interest" description="Disordered" evidence="1">
    <location>
        <begin position="875"/>
        <end position="898"/>
    </location>
</feature>
<keyword evidence="5" id="KW-1185">Reference proteome</keyword>
<dbReference type="SUPFAM" id="SSF53098">
    <property type="entry name" value="Ribonuclease H-like"/>
    <property type="match status" value="1"/>
</dbReference>
<comment type="caution">
    <text evidence="4">The sequence shown here is derived from an EMBL/GenBank/DDBJ whole genome shotgun (WGS) entry which is preliminary data.</text>
</comment>
<dbReference type="AlphaFoldDB" id="A0A1E3B5K9"/>
<evidence type="ECO:0000313" key="4">
    <source>
        <dbReference type="EMBL" id="ODM16204.1"/>
    </source>
</evidence>
<dbReference type="EMBL" id="JXNT01000012">
    <property type="protein sequence ID" value="ODM16204.1"/>
    <property type="molecule type" value="Genomic_DNA"/>
</dbReference>
<name>A0A1E3B5K9_ASPCR</name>
<evidence type="ECO:0008006" key="6">
    <source>
        <dbReference type="Google" id="ProtNLM"/>
    </source>
</evidence>
<dbReference type="PANTHER" id="PTHR33481:SF1">
    <property type="entry name" value="ENDONUCLEASE_EXONUCLEASE_PHOSPHATASE DOMAIN-CONTAINING PROTEIN-RELATED"/>
    <property type="match status" value="1"/>
</dbReference>
<dbReference type="STRING" id="573508.A0A1E3B5K9"/>
<evidence type="ECO:0000313" key="5">
    <source>
        <dbReference type="Proteomes" id="UP000094569"/>
    </source>
</evidence>
<reference evidence="4 5" key="1">
    <citation type="journal article" date="2016" name="BMC Genomics">
        <title>Comparative genomic and transcriptomic analyses of the Fuzhuan brick tea-fermentation fungus Aspergillus cristatus.</title>
        <authorList>
            <person name="Ge Y."/>
            <person name="Wang Y."/>
            <person name="Liu Y."/>
            <person name="Tan Y."/>
            <person name="Ren X."/>
            <person name="Zhang X."/>
            <person name="Hyde K.D."/>
            <person name="Liu Y."/>
            <person name="Liu Z."/>
        </authorList>
    </citation>
    <scope>NUCLEOTIDE SEQUENCE [LARGE SCALE GENOMIC DNA]</scope>
    <source>
        <strain evidence="4 5">GZAAS20.1005</strain>
    </source>
</reference>
<dbReference type="PROSITE" id="PS50878">
    <property type="entry name" value="RT_POL"/>
    <property type="match status" value="1"/>
</dbReference>
<accession>A0A1E3B5K9</accession>